<dbReference type="Proteomes" id="UP000033540">
    <property type="component" value="Unassembled WGS sequence"/>
</dbReference>
<dbReference type="AlphaFoldDB" id="A0A0F0HYZ7"/>
<organism evidence="4 5">
    <name type="scientific">Aspergillus parasiticus (strain ATCC 56775 / NRRL 5862 / SRRC 143 / SU-1)</name>
    <dbReference type="NCBI Taxonomy" id="1403190"/>
    <lineage>
        <taxon>Eukaryota</taxon>
        <taxon>Fungi</taxon>
        <taxon>Dikarya</taxon>
        <taxon>Ascomycota</taxon>
        <taxon>Pezizomycotina</taxon>
        <taxon>Eurotiomycetes</taxon>
        <taxon>Eurotiomycetidae</taxon>
        <taxon>Eurotiales</taxon>
        <taxon>Aspergillaceae</taxon>
        <taxon>Aspergillus</taxon>
        <taxon>Aspergillus subgen. Circumdati</taxon>
    </lineage>
</organism>
<proteinExistence type="predicted"/>
<evidence type="ECO:0000313" key="5">
    <source>
        <dbReference type="Proteomes" id="UP000033540"/>
    </source>
</evidence>
<dbReference type="InterPro" id="IPR052479">
    <property type="entry name" value="GPI-anchor_Adhesion_Reg"/>
</dbReference>
<dbReference type="InterPro" id="IPR018466">
    <property type="entry name" value="Kre9/Knh1-like_N"/>
</dbReference>
<reference evidence="4 5" key="1">
    <citation type="submission" date="2015-02" db="EMBL/GenBank/DDBJ databases">
        <title>Draft genome sequence of Aspergillus parasiticus SU-1.</title>
        <authorList>
            <person name="Yu J."/>
            <person name="Fedorova N."/>
            <person name="Yin Y."/>
            <person name="Losada L."/>
            <person name="Zafar N."/>
            <person name="Taujale R."/>
            <person name="Ehrlich K.C."/>
            <person name="Bhatnagar D."/>
            <person name="Cleveland T.E."/>
            <person name="Bennett J.W."/>
            <person name="Nierman W.C."/>
        </authorList>
    </citation>
    <scope>NUCLEOTIDE SEQUENCE [LARGE SCALE GENOMIC DNA]</scope>
    <source>
        <strain evidence="5">ATCC 56775 / NRRL 5862 / SRRC 143 / SU-1</strain>
    </source>
</reference>
<accession>A0A0F0HYZ7</accession>
<evidence type="ECO:0000259" key="3">
    <source>
        <dbReference type="Pfam" id="PF10342"/>
    </source>
</evidence>
<sequence>MRFTLACLVALASSAAAYMVNAPMSGDQVPIQAGTIVTWSAVDTDQPTFDLWLVNMRHFEPYARQIGQGINRDAHTYRVQGVSGVPPNTGYQFNFVRHGADANEAKERPLAQSGDFTVYEEGTV</sequence>
<dbReference type="PANTHER" id="PTHR35185:SF1">
    <property type="entry name" value="UPF0619 GPI-ANCHORED MEMBRANE PROTEIN C1322.10"/>
    <property type="match status" value="1"/>
</dbReference>
<dbReference type="EMBL" id="JZEE01000730">
    <property type="protein sequence ID" value="KJK60744.1"/>
    <property type="molecule type" value="Genomic_DNA"/>
</dbReference>
<keyword evidence="1 2" id="KW-0732">Signal</keyword>
<feature type="signal peptide" evidence="2">
    <location>
        <begin position="1"/>
        <end position="17"/>
    </location>
</feature>
<dbReference type="Pfam" id="PF10342">
    <property type="entry name" value="Kre9_KNH"/>
    <property type="match status" value="1"/>
</dbReference>
<gene>
    <name evidence="4" type="ORF">P875_00053062</name>
</gene>
<feature type="chain" id="PRO_5002442914" evidence="2">
    <location>
        <begin position="18"/>
        <end position="124"/>
    </location>
</feature>
<name>A0A0F0HYZ7_ASPPU</name>
<dbReference type="STRING" id="1403190.A0A0F0HYZ7"/>
<protein>
    <submittedName>
        <fullName evidence="4">Ser-Thr-rich glycosyl-phosphatidyl-inositol-anchored membrane family protein</fullName>
    </submittedName>
</protein>
<feature type="domain" description="Yeast cell wall synthesis Kre9/Knh1-like N-terminal" evidence="3">
    <location>
        <begin position="23"/>
        <end position="118"/>
    </location>
</feature>
<evidence type="ECO:0000313" key="4">
    <source>
        <dbReference type="EMBL" id="KJK60744.1"/>
    </source>
</evidence>
<evidence type="ECO:0000256" key="2">
    <source>
        <dbReference type="SAM" id="SignalP"/>
    </source>
</evidence>
<comment type="caution">
    <text evidence="4">The sequence shown here is derived from an EMBL/GenBank/DDBJ whole genome shotgun (WGS) entry which is preliminary data.</text>
</comment>
<dbReference type="OrthoDB" id="5316007at2759"/>
<dbReference type="PANTHER" id="PTHR35185">
    <property type="entry name" value="SERINE/THREONINE-RICH PROTEIN ADG2-RELATED"/>
    <property type="match status" value="1"/>
</dbReference>
<evidence type="ECO:0000256" key="1">
    <source>
        <dbReference type="ARBA" id="ARBA00022729"/>
    </source>
</evidence>